<dbReference type="InterPro" id="IPR013126">
    <property type="entry name" value="Hsp_70_fam"/>
</dbReference>
<feature type="region of interest" description="Disordered" evidence="4">
    <location>
        <begin position="85"/>
        <end position="160"/>
    </location>
</feature>
<feature type="compositionally biased region" description="Basic and acidic residues" evidence="4">
    <location>
        <begin position="542"/>
        <end position="551"/>
    </location>
</feature>
<dbReference type="Pfam" id="PF00012">
    <property type="entry name" value="HSP70"/>
    <property type="match status" value="1"/>
</dbReference>
<feature type="compositionally biased region" description="Acidic residues" evidence="4">
    <location>
        <begin position="137"/>
        <end position="148"/>
    </location>
</feature>
<dbReference type="GO" id="GO:0140662">
    <property type="term" value="F:ATP-dependent protein folding chaperone"/>
    <property type="evidence" value="ECO:0007669"/>
    <property type="project" value="InterPro"/>
</dbReference>
<dbReference type="KEGG" id="aaf:AURANDRAFT_65505"/>
<proteinExistence type="inferred from homology"/>
<dbReference type="InParanoid" id="F0YE57"/>
<dbReference type="GeneID" id="20225367"/>
<dbReference type="AlphaFoldDB" id="F0YE57"/>
<organism evidence="6">
    <name type="scientific">Aureococcus anophagefferens</name>
    <name type="common">Harmful bloom alga</name>
    <dbReference type="NCBI Taxonomy" id="44056"/>
    <lineage>
        <taxon>Eukaryota</taxon>
        <taxon>Sar</taxon>
        <taxon>Stramenopiles</taxon>
        <taxon>Ochrophyta</taxon>
        <taxon>Pelagophyceae</taxon>
        <taxon>Pelagomonadales</taxon>
        <taxon>Pelagomonadaceae</taxon>
        <taxon>Aureococcus</taxon>
    </lineage>
</organism>
<reference evidence="5 6" key="1">
    <citation type="journal article" date="2011" name="Proc. Natl. Acad. Sci. U.S.A.">
        <title>Niche of harmful alga Aureococcus anophagefferens revealed through ecogenomics.</title>
        <authorList>
            <person name="Gobler C.J."/>
            <person name="Berry D.L."/>
            <person name="Dyhrman S.T."/>
            <person name="Wilhelm S.W."/>
            <person name="Salamov A."/>
            <person name="Lobanov A.V."/>
            <person name="Zhang Y."/>
            <person name="Collier J.L."/>
            <person name="Wurch L.L."/>
            <person name="Kustka A.B."/>
            <person name="Dill B.D."/>
            <person name="Shah M."/>
            <person name="VerBerkmoes N.C."/>
            <person name="Kuo A."/>
            <person name="Terry A."/>
            <person name="Pangilinan J."/>
            <person name="Lindquist E.A."/>
            <person name="Lucas S."/>
            <person name="Paulsen I.T."/>
            <person name="Hattenrath-Lehmann T.K."/>
            <person name="Talmage S.C."/>
            <person name="Walker E.A."/>
            <person name="Koch F."/>
            <person name="Burson A.M."/>
            <person name="Marcoval M.A."/>
            <person name="Tang Y.Z."/>
            <person name="Lecleir G.R."/>
            <person name="Coyne K.J."/>
            <person name="Berg G.M."/>
            <person name="Bertrand E.M."/>
            <person name="Saito M.A."/>
            <person name="Gladyshev V.N."/>
            <person name="Grigoriev I.V."/>
        </authorList>
    </citation>
    <scope>NUCLEOTIDE SEQUENCE [LARGE SCALE GENOMIC DNA]</scope>
    <source>
        <strain evidence="6">CCMP 1984</strain>
    </source>
</reference>
<keyword evidence="6" id="KW-1185">Reference proteome</keyword>
<evidence type="ECO:0000313" key="6">
    <source>
        <dbReference type="Proteomes" id="UP000002729"/>
    </source>
</evidence>
<gene>
    <name evidence="5" type="ORF">AURANDRAFT_65505</name>
</gene>
<feature type="region of interest" description="Disordered" evidence="4">
    <location>
        <begin position="459"/>
        <end position="551"/>
    </location>
</feature>
<feature type="compositionally biased region" description="Basic and acidic residues" evidence="4">
    <location>
        <begin position="508"/>
        <end position="523"/>
    </location>
</feature>
<feature type="compositionally biased region" description="Pro residues" evidence="4">
    <location>
        <begin position="524"/>
        <end position="533"/>
    </location>
</feature>
<dbReference type="Gene3D" id="3.90.640.10">
    <property type="entry name" value="Actin, Chain A, domain 4"/>
    <property type="match status" value="1"/>
</dbReference>
<dbReference type="PANTHER" id="PTHR19375">
    <property type="entry name" value="HEAT SHOCK PROTEIN 70KDA"/>
    <property type="match status" value="1"/>
</dbReference>
<dbReference type="eggNOG" id="KOG0100">
    <property type="taxonomic scope" value="Eukaryota"/>
</dbReference>
<evidence type="ECO:0000256" key="1">
    <source>
        <dbReference type="ARBA" id="ARBA00022741"/>
    </source>
</evidence>
<feature type="compositionally biased region" description="Polar residues" evidence="4">
    <location>
        <begin position="470"/>
        <end position="481"/>
    </location>
</feature>
<dbReference type="EMBL" id="GL833134">
    <property type="protein sequence ID" value="EGB06498.1"/>
    <property type="molecule type" value="Genomic_DNA"/>
</dbReference>
<dbReference type="InterPro" id="IPR043129">
    <property type="entry name" value="ATPase_NBD"/>
</dbReference>
<name>F0YE57_AURAN</name>
<dbReference type="SUPFAM" id="SSF53067">
    <property type="entry name" value="Actin-like ATPase domain"/>
    <property type="match status" value="2"/>
</dbReference>
<dbReference type="RefSeq" id="XP_009038682.1">
    <property type="nucleotide sequence ID" value="XM_009040434.1"/>
</dbReference>
<dbReference type="GO" id="GO:0005524">
    <property type="term" value="F:ATP binding"/>
    <property type="evidence" value="ECO:0007669"/>
    <property type="project" value="UniProtKB-KW"/>
</dbReference>
<evidence type="ECO:0000256" key="2">
    <source>
        <dbReference type="ARBA" id="ARBA00022840"/>
    </source>
</evidence>
<dbReference type="Proteomes" id="UP000002729">
    <property type="component" value="Unassembled WGS sequence"/>
</dbReference>
<accession>F0YE57</accession>
<protein>
    <submittedName>
        <fullName evidence="5">Uncharacterized protein</fullName>
    </submittedName>
</protein>
<dbReference type="PRINTS" id="PR00301">
    <property type="entry name" value="HEATSHOCK70"/>
</dbReference>
<evidence type="ECO:0000256" key="3">
    <source>
        <dbReference type="RuleBase" id="RU003322"/>
    </source>
</evidence>
<dbReference type="Gene3D" id="3.30.420.40">
    <property type="match status" value="2"/>
</dbReference>
<keyword evidence="2 3" id="KW-0067">ATP-binding</keyword>
<keyword evidence="1 3" id="KW-0547">Nucleotide-binding</keyword>
<evidence type="ECO:0000256" key="4">
    <source>
        <dbReference type="SAM" id="MobiDB-lite"/>
    </source>
</evidence>
<comment type="similarity">
    <text evidence="3">Belongs to the heat shock protein 70 family.</text>
</comment>
<sequence length="551" mass="56267">MPSFVHDADHKNFEYREPHDRLQDGLAALRRGQFDRPVLGVDLGSHASRVGVVVGGRVELCGGVLPSRVARVDGAWVVGAAASAAADAESPVGDLGTEPAPAAAPPPPPPPEAFDAADVIRPVEESEAAPPPPPADSDSDTDATDDEPPPPPPPAAPRTAASKAALLLGALRGAAGDRTACKRARSCVVGAPATASRARRLATLDAAEAAGLGVLRVASEPLLIALAHGVDGGNPEAVHHCLVVDVGAHCDVAVVRCCDGVAELVAARREGGCGGDGLDAKLWDAAKAGLRGACAPAACSDAAGVASVRKAREALGRLEAAVLDVAPWTLDREALEDAGREVAADVAAAARRALRAAGLAAADSVVFAGGAASAPGLRDALAPLGALRPPGKFAPADAVAVGATRFAERLLRKDGAALETAYLDEGVACVAPAVPAPPKPAPAPTAADHTAAYYKKWDAFDPSDSDDENTTTPGIDIQTGSPRPKARETVYVDMSVPSPADVDIYLDEGERVAGRKPRPKGEPPETPPEPPPRTTGRRKKPTWREVATRPF</sequence>
<feature type="compositionally biased region" description="Pro residues" evidence="4">
    <location>
        <begin position="102"/>
        <end position="112"/>
    </location>
</feature>
<evidence type="ECO:0000313" key="5">
    <source>
        <dbReference type="EMBL" id="EGB06498.1"/>
    </source>
</evidence>